<keyword evidence="3" id="KW-1185">Reference proteome</keyword>
<dbReference type="RefSeq" id="XP_018333563.1">
    <property type="nucleotide sequence ID" value="XM_018478061.1"/>
</dbReference>
<dbReference type="FunCoup" id="A0A1W4XM53">
    <property type="interactions" value="247"/>
</dbReference>
<dbReference type="InterPro" id="IPR005334">
    <property type="entry name" value="Tctex-1-like"/>
</dbReference>
<feature type="region of interest" description="Disordered" evidence="2">
    <location>
        <begin position="1"/>
        <end position="35"/>
    </location>
</feature>
<sequence length="157" mass="18284">MADDEADFDDDEYLGGRGEEEDEEEEQELSKAPSADSFHALEEFKARPNIYDVFKFAPIKKITREIVQQVLGGQIFEGDRVRKWITKIANEINENIRELKFKRYKHIVHVQIGEDKGQGIKCGLRCVWDSKVDSYFVDIFTNDTLFCLVMVFGVYLY</sequence>
<dbReference type="GO" id="GO:0007018">
    <property type="term" value="P:microtubule-based movement"/>
    <property type="evidence" value="ECO:0007669"/>
    <property type="project" value="TreeGrafter"/>
</dbReference>
<evidence type="ECO:0000256" key="2">
    <source>
        <dbReference type="SAM" id="MobiDB-lite"/>
    </source>
</evidence>
<name>A0A1W4XM53_AGRPL</name>
<dbReference type="AlphaFoldDB" id="A0A1W4XM53"/>
<evidence type="ECO:0000313" key="4">
    <source>
        <dbReference type="RefSeq" id="XP_018333563.1"/>
    </source>
</evidence>
<reference evidence="4" key="1">
    <citation type="submission" date="2025-08" db="UniProtKB">
        <authorList>
            <consortium name="RefSeq"/>
        </authorList>
    </citation>
    <scope>IDENTIFICATION</scope>
    <source>
        <tissue evidence="4">Entire body</tissue>
    </source>
</reference>
<dbReference type="GO" id="GO:0005868">
    <property type="term" value="C:cytoplasmic dynein complex"/>
    <property type="evidence" value="ECO:0007669"/>
    <property type="project" value="TreeGrafter"/>
</dbReference>
<accession>A0A1W4XM53</accession>
<proteinExistence type="inferred from homology"/>
<dbReference type="GO" id="GO:0045505">
    <property type="term" value="F:dynein intermediate chain binding"/>
    <property type="evidence" value="ECO:0007669"/>
    <property type="project" value="TreeGrafter"/>
</dbReference>
<dbReference type="GeneID" id="108742749"/>
<evidence type="ECO:0000313" key="3">
    <source>
        <dbReference type="Proteomes" id="UP000192223"/>
    </source>
</evidence>
<organism evidence="3 4">
    <name type="scientific">Agrilus planipennis</name>
    <name type="common">Emerald ash borer</name>
    <name type="synonym">Agrilus marcopoli</name>
    <dbReference type="NCBI Taxonomy" id="224129"/>
    <lineage>
        <taxon>Eukaryota</taxon>
        <taxon>Metazoa</taxon>
        <taxon>Ecdysozoa</taxon>
        <taxon>Arthropoda</taxon>
        <taxon>Hexapoda</taxon>
        <taxon>Insecta</taxon>
        <taxon>Pterygota</taxon>
        <taxon>Neoptera</taxon>
        <taxon>Endopterygota</taxon>
        <taxon>Coleoptera</taxon>
        <taxon>Polyphaga</taxon>
        <taxon>Elateriformia</taxon>
        <taxon>Buprestoidea</taxon>
        <taxon>Buprestidae</taxon>
        <taxon>Agrilinae</taxon>
        <taxon>Agrilus</taxon>
    </lineage>
</organism>
<dbReference type="InterPro" id="IPR038586">
    <property type="entry name" value="Tctex-1-like_sf"/>
</dbReference>
<dbReference type="PANTHER" id="PTHR21255:SF7">
    <property type="entry name" value="DYNEIN LIGHT CHAIN TCTEX-TYPE PROTEIN 2B"/>
    <property type="match status" value="1"/>
</dbReference>
<dbReference type="KEGG" id="apln:108742749"/>
<dbReference type="CDD" id="cd21459">
    <property type="entry name" value="DLC-like_TCTEX1D2"/>
    <property type="match status" value="1"/>
</dbReference>
<protein>
    <submittedName>
        <fullName evidence="4">Tctex1 domain-containing protein 2-like</fullName>
    </submittedName>
</protein>
<dbReference type="Proteomes" id="UP000192223">
    <property type="component" value="Unplaced"/>
</dbReference>
<feature type="compositionally biased region" description="Acidic residues" evidence="2">
    <location>
        <begin position="1"/>
        <end position="27"/>
    </location>
</feature>
<gene>
    <name evidence="4" type="primary">LOC108742749</name>
</gene>
<dbReference type="OrthoDB" id="10260741at2759"/>
<comment type="similarity">
    <text evidence="1">Belongs to the dynein light chain Tctex-type family.</text>
</comment>
<dbReference type="PANTHER" id="PTHR21255">
    <property type="entry name" value="T-COMPLEX-ASSOCIATED-TESTIS-EXPRESSED 1/ DYNEIN LIGHT CHAIN"/>
    <property type="match status" value="1"/>
</dbReference>
<dbReference type="STRING" id="224129.A0A1W4XM53"/>
<evidence type="ECO:0000256" key="1">
    <source>
        <dbReference type="ARBA" id="ARBA00005361"/>
    </source>
</evidence>
<dbReference type="InParanoid" id="A0A1W4XM53"/>
<dbReference type="Gene3D" id="3.30.1140.40">
    <property type="entry name" value="Tctex-1"/>
    <property type="match status" value="1"/>
</dbReference>
<dbReference type="GO" id="GO:0005737">
    <property type="term" value="C:cytoplasm"/>
    <property type="evidence" value="ECO:0007669"/>
    <property type="project" value="TreeGrafter"/>
</dbReference>
<dbReference type="Pfam" id="PF03645">
    <property type="entry name" value="Tctex-1"/>
    <property type="match status" value="1"/>
</dbReference>